<dbReference type="GeneTree" id="ENSGT01050000244855"/>
<dbReference type="Pfam" id="PF22938">
    <property type="entry name" value="Integrase_p58_C"/>
    <property type="match status" value="1"/>
</dbReference>
<dbReference type="FunFam" id="3.30.420.10:FF:000032">
    <property type="entry name" value="Retrovirus-related Pol polyprotein from transposon 297-like Protein"/>
    <property type="match status" value="1"/>
</dbReference>
<keyword evidence="7" id="KW-1185">Reference proteome</keyword>
<dbReference type="Gene3D" id="3.10.10.10">
    <property type="entry name" value="HIV Type 1 Reverse Transcriptase, subunit A, domain 1"/>
    <property type="match status" value="1"/>
</dbReference>
<evidence type="ECO:0000313" key="6">
    <source>
        <dbReference type="Ensembl" id="ENSGMOP00000067344.1"/>
    </source>
</evidence>
<evidence type="ECO:0000259" key="4">
    <source>
        <dbReference type="PROSITE" id="PS50158"/>
    </source>
</evidence>
<dbReference type="InterPro" id="IPR021109">
    <property type="entry name" value="Peptidase_aspartic_dom_sf"/>
</dbReference>
<dbReference type="Pfam" id="PF00665">
    <property type="entry name" value="rve"/>
    <property type="match status" value="1"/>
</dbReference>
<feature type="region of interest" description="Disordered" evidence="3">
    <location>
        <begin position="644"/>
        <end position="669"/>
    </location>
</feature>
<protein>
    <recommendedName>
        <fullName evidence="1">Gypsy retrotransposon integrase-like protein 1</fullName>
    </recommendedName>
</protein>
<dbReference type="PROSITE" id="PS50158">
    <property type="entry name" value="ZF_CCHC"/>
    <property type="match status" value="1"/>
</dbReference>
<dbReference type="PANTHER" id="PTHR37984:SF15">
    <property type="entry name" value="INTEGRASE CATALYTIC DOMAIN-CONTAINING PROTEIN"/>
    <property type="match status" value="1"/>
</dbReference>
<dbReference type="Gene3D" id="1.10.340.70">
    <property type="match status" value="1"/>
</dbReference>
<feature type="region of interest" description="Disordered" evidence="3">
    <location>
        <begin position="1"/>
        <end position="25"/>
    </location>
</feature>
<dbReference type="InterPro" id="IPR001878">
    <property type="entry name" value="Znf_CCHC"/>
</dbReference>
<dbReference type="FunFam" id="1.10.340.70:FF:000001">
    <property type="entry name" value="Retrovirus-related Pol polyprotein from transposon gypsy-like Protein"/>
    <property type="match status" value="1"/>
</dbReference>
<keyword evidence="2" id="KW-0862">Zinc</keyword>
<dbReference type="InterPro" id="IPR050951">
    <property type="entry name" value="Retrovirus_Pol_polyprotein"/>
</dbReference>
<dbReference type="Pfam" id="PF17921">
    <property type="entry name" value="Integrase_H2C2"/>
    <property type="match status" value="1"/>
</dbReference>
<dbReference type="PANTHER" id="PTHR37984">
    <property type="entry name" value="PROTEIN CBG26694"/>
    <property type="match status" value="1"/>
</dbReference>
<organism evidence="6 7">
    <name type="scientific">Gadus morhua</name>
    <name type="common">Atlantic cod</name>
    <dbReference type="NCBI Taxonomy" id="8049"/>
    <lineage>
        <taxon>Eukaryota</taxon>
        <taxon>Metazoa</taxon>
        <taxon>Chordata</taxon>
        <taxon>Craniata</taxon>
        <taxon>Vertebrata</taxon>
        <taxon>Euteleostomi</taxon>
        <taxon>Actinopterygii</taxon>
        <taxon>Neopterygii</taxon>
        <taxon>Teleostei</taxon>
        <taxon>Neoteleostei</taxon>
        <taxon>Acanthomorphata</taxon>
        <taxon>Zeiogadaria</taxon>
        <taxon>Gadariae</taxon>
        <taxon>Gadiformes</taxon>
        <taxon>Gadoidei</taxon>
        <taxon>Gadidae</taxon>
        <taxon>Gadus</taxon>
    </lineage>
</organism>
<dbReference type="InterPro" id="IPR054465">
    <property type="entry name" value="Integrase_p58-like_C"/>
</dbReference>
<dbReference type="AlphaFoldDB" id="A0A8C5D4E0"/>
<reference evidence="6" key="1">
    <citation type="submission" date="2025-08" db="UniProtKB">
        <authorList>
            <consortium name="Ensembl"/>
        </authorList>
    </citation>
    <scope>IDENTIFICATION</scope>
</reference>
<evidence type="ECO:0000259" key="5">
    <source>
        <dbReference type="PROSITE" id="PS50994"/>
    </source>
</evidence>
<dbReference type="InterPro" id="IPR036875">
    <property type="entry name" value="Znf_CCHC_sf"/>
</dbReference>
<dbReference type="Ensembl" id="ENSGMOT00000044173.1">
    <property type="protein sequence ID" value="ENSGMOP00000067344.1"/>
    <property type="gene ID" value="ENSGMOG00000026280.1"/>
</dbReference>
<dbReference type="SUPFAM" id="SSF53098">
    <property type="entry name" value="Ribonuclease H-like"/>
    <property type="match status" value="1"/>
</dbReference>
<evidence type="ECO:0000256" key="1">
    <source>
        <dbReference type="ARBA" id="ARBA00039658"/>
    </source>
</evidence>
<evidence type="ECO:0000256" key="2">
    <source>
        <dbReference type="PROSITE-ProRule" id="PRU00047"/>
    </source>
</evidence>
<dbReference type="SUPFAM" id="SSF56672">
    <property type="entry name" value="DNA/RNA polymerases"/>
    <property type="match status" value="1"/>
</dbReference>
<dbReference type="InterPro" id="IPR001584">
    <property type="entry name" value="Integrase_cat-core"/>
</dbReference>
<dbReference type="Gene3D" id="2.40.70.10">
    <property type="entry name" value="Acid Proteases"/>
    <property type="match status" value="1"/>
</dbReference>
<dbReference type="InterPro" id="IPR012337">
    <property type="entry name" value="RNaseH-like_sf"/>
</dbReference>
<evidence type="ECO:0000313" key="7">
    <source>
        <dbReference type="Proteomes" id="UP000694546"/>
    </source>
</evidence>
<keyword evidence="2" id="KW-0479">Metal-binding</keyword>
<keyword evidence="2" id="KW-0863">Zinc-finger</keyword>
<dbReference type="Proteomes" id="UP000694546">
    <property type="component" value="Chromosome 14"/>
</dbReference>
<dbReference type="GO" id="GO:0008270">
    <property type="term" value="F:zinc ion binding"/>
    <property type="evidence" value="ECO:0007669"/>
    <property type="project" value="UniProtKB-KW"/>
</dbReference>
<dbReference type="GO" id="GO:0016779">
    <property type="term" value="F:nucleotidyltransferase activity"/>
    <property type="evidence" value="ECO:0007669"/>
    <property type="project" value="UniProtKB-KW"/>
</dbReference>
<dbReference type="CDD" id="cd00303">
    <property type="entry name" value="retropepsin_like"/>
    <property type="match status" value="1"/>
</dbReference>
<dbReference type="InterPro" id="IPR041588">
    <property type="entry name" value="Integrase_H2C2"/>
</dbReference>
<name>A0A8C5D4E0_GADMO</name>
<dbReference type="Gene3D" id="3.30.420.10">
    <property type="entry name" value="Ribonuclease H-like superfamily/Ribonuclease H"/>
    <property type="match status" value="1"/>
</dbReference>
<feature type="domain" description="CCHC-type" evidence="4">
    <location>
        <begin position="31"/>
        <end position="44"/>
    </location>
</feature>
<dbReference type="InterPro" id="IPR036397">
    <property type="entry name" value="RNaseH_sf"/>
</dbReference>
<dbReference type="OMA" id="NTERRCH"/>
<accession>A0A8C5D4E0</accession>
<dbReference type="GO" id="GO:0015074">
    <property type="term" value="P:DNA integration"/>
    <property type="evidence" value="ECO:0007669"/>
    <property type="project" value="InterPro"/>
</dbReference>
<dbReference type="SUPFAM" id="SSF57756">
    <property type="entry name" value="Retrovirus zinc finger-like domains"/>
    <property type="match status" value="1"/>
</dbReference>
<reference evidence="6" key="2">
    <citation type="submission" date="2025-09" db="UniProtKB">
        <authorList>
            <consortium name="Ensembl"/>
        </authorList>
    </citation>
    <scope>IDENTIFICATION</scope>
</reference>
<proteinExistence type="predicted"/>
<dbReference type="SMART" id="SM00343">
    <property type="entry name" value="ZnF_C2HC"/>
    <property type="match status" value="1"/>
</dbReference>
<dbReference type="PROSITE" id="PS50994">
    <property type="entry name" value="INTEGRASE"/>
    <property type="match status" value="1"/>
</dbReference>
<feature type="region of interest" description="Disordered" evidence="3">
    <location>
        <begin position="190"/>
        <end position="210"/>
    </location>
</feature>
<feature type="domain" description="Integrase catalytic" evidence="5">
    <location>
        <begin position="349"/>
        <end position="507"/>
    </location>
</feature>
<dbReference type="Pfam" id="PF00098">
    <property type="entry name" value="zf-CCHC"/>
    <property type="match status" value="1"/>
</dbReference>
<evidence type="ECO:0000256" key="3">
    <source>
        <dbReference type="SAM" id="MobiDB-lite"/>
    </source>
</evidence>
<sequence>MGGGGPSHEQAHSAPSHPIPQTGTQTAGEACWRCGRPGHLRRDCSLMEVGQVVRVTGAPVLPHGPGEAYRIPVRIQRGTYQALLDSGCMQTMIHQRLVRSEALIEASSVSVRCIHGDVHTYPLVPIEIRYGGKTHRVKAAVSPSLTHPLILGLDWAGFPGAVSETKGVRPRQIGTCRSCAVFCADAKASDADQGSGEEAGGSQPEVRAPSFPPVDDFPLEQSRDATLRSAFDQVIAIDGSRVQPDAVLTYPHFVVVRDRLYRVGRDTESEEIFTQLLVPRSRREMIFQAAHYNPMAGHLGYEKTLNRIMARFYWPGIRAEVRRWCASCPECQLVNPPAIPRAPLRPLPLVEAPFDRVGMDIIGPLERSSQGYRFVLVLIDYATRYPEAIPLRNISAKSVAQALFHVISRLGIPKEILTDQGTNFMSHTMKELYRLLKVKAIRTSVYHPATDGLCERFNRTLKSMIRKFVLEDARNWHQWLDPLLFAVREVPQASTGFSPFELLYGRRPRGVLDLIKETWEEGSSDSKNEIQYVMDLRAKLHSLGVMSREHLHQAQENQKRLYDRGTRLRDLTPGDKVLVLLPTSTTKLLAKWQGPFVVTRRVGDVDYEVVRPDRGNSRQIYHINLLKKWIDVVPVAFATTLPEGEEFGPEVPTPGPVPPVGRGEDLSGSQAADVGSLQLQFADVFSPLNGRTPLITHNIETQPGLTVRTRPYRLPVHKQDVVRRELAAMLELGVVEESHSDWCSPVVLVGKPDGSVWFCVDYRRVNAVSKFDA</sequence>
<dbReference type="GO" id="GO:0003676">
    <property type="term" value="F:nucleic acid binding"/>
    <property type="evidence" value="ECO:0007669"/>
    <property type="project" value="InterPro"/>
</dbReference>
<dbReference type="SUPFAM" id="SSF50630">
    <property type="entry name" value="Acid proteases"/>
    <property type="match status" value="1"/>
</dbReference>
<dbReference type="InterPro" id="IPR043502">
    <property type="entry name" value="DNA/RNA_pol_sf"/>
</dbReference>
<dbReference type="GO" id="GO:0004519">
    <property type="term" value="F:endonuclease activity"/>
    <property type="evidence" value="ECO:0007669"/>
    <property type="project" value="UniProtKB-KW"/>
</dbReference>